<evidence type="ECO:0000313" key="7">
    <source>
        <dbReference type="Proteomes" id="UP000681526"/>
    </source>
</evidence>
<dbReference type="Gene3D" id="2.60.40.1180">
    <property type="entry name" value="Golgi alpha-mannosidase II"/>
    <property type="match status" value="2"/>
</dbReference>
<dbReference type="SUPFAM" id="SSF51445">
    <property type="entry name" value="(Trans)glycosidases"/>
    <property type="match status" value="1"/>
</dbReference>
<dbReference type="Gene3D" id="2.60.40.1760">
    <property type="entry name" value="glycosyl hydrolase (family 31)"/>
    <property type="match status" value="1"/>
</dbReference>
<evidence type="ECO:0000259" key="2">
    <source>
        <dbReference type="Pfam" id="PF01055"/>
    </source>
</evidence>
<reference evidence="6 7" key="1">
    <citation type="submission" date="2021-04" db="EMBL/GenBank/DDBJ databases">
        <authorList>
            <person name="Rakotoarivonina H."/>
        </authorList>
    </citation>
    <scope>NUCLEOTIDE SEQUENCE [LARGE SCALE GENOMIC DNA]</scope>
    <source>
        <strain evidence="6 7">XE</strain>
    </source>
</reference>
<dbReference type="Proteomes" id="UP000681526">
    <property type="component" value="Unassembled WGS sequence"/>
</dbReference>
<comment type="similarity">
    <text evidence="1">Belongs to the glycosyl hydrolase 31 family.</text>
</comment>
<dbReference type="CDD" id="cd06597">
    <property type="entry name" value="GH31_transferase_CtsY"/>
    <property type="match status" value="1"/>
</dbReference>
<feature type="domain" description="Glycoside hydrolase family 31 TIM barrel" evidence="2">
    <location>
        <begin position="654"/>
        <end position="1006"/>
    </location>
</feature>
<keyword evidence="6" id="KW-0808">Transferase</keyword>
<evidence type="ECO:0000259" key="3">
    <source>
        <dbReference type="Pfam" id="PF13802"/>
    </source>
</evidence>
<dbReference type="CDD" id="cd14752">
    <property type="entry name" value="GH31_N"/>
    <property type="match status" value="1"/>
</dbReference>
<dbReference type="InterPro" id="IPR051816">
    <property type="entry name" value="Glycosyl_Hydrolase_31"/>
</dbReference>
<protein>
    <submittedName>
        <fullName evidence="6">Isomaltosyltransferase, Glycoside Hydrolase Family 31</fullName>
        <ecNumber evidence="6">2.4.1.-</ecNumber>
    </submittedName>
</protein>
<feature type="domain" description="Glycosyl hydrolase family 31 C-terminal" evidence="4">
    <location>
        <begin position="1015"/>
        <end position="1101"/>
    </location>
</feature>
<proteinExistence type="inferred from homology"/>
<dbReference type="Pfam" id="PF21365">
    <property type="entry name" value="Glyco_hydro_31_3rd"/>
    <property type="match status" value="1"/>
</dbReference>
<dbReference type="InterPro" id="IPR008928">
    <property type="entry name" value="6-hairpin_glycosidase_sf"/>
</dbReference>
<dbReference type="Gene3D" id="3.20.20.80">
    <property type="entry name" value="Glycosidases"/>
    <property type="match status" value="1"/>
</dbReference>
<dbReference type="GO" id="GO:0016787">
    <property type="term" value="F:hydrolase activity"/>
    <property type="evidence" value="ECO:0007669"/>
    <property type="project" value="UniProtKB-KW"/>
</dbReference>
<feature type="domain" description="Glycoside hydrolase family 31 N-terminal" evidence="3">
    <location>
        <begin position="491"/>
        <end position="602"/>
    </location>
</feature>
<dbReference type="Pfam" id="PF13802">
    <property type="entry name" value="Gal_mutarotas_2"/>
    <property type="match status" value="1"/>
</dbReference>
<feature type="domain" description="Lmo2446-like N-terminal" evidence="5">
    <location>
        <begin position="313"/>
        <end position="387"/>
    </location>
</feature>
<dbReference type="InterPro" id="IPR017853">
    <property type="entry name" value="GH"/>
</dbReference>
<keyword evidence="6" id="KW-0378">Hydrolase</keyword>
<dbReference type="EC" id="2.4.1.-" evidence="6"/>
<evidence type="ECO:0000259" key="4">
    <source>
        <dbReference type="Pfam" id="PF21365"/>
    </source>
</evidence>
<dbReference type="InterPro" id="IPR055242">
    <property type="entry name" value="Lmo2446-like_N"/>
</dbReference>
<dbReference type="InterPro" id="IPR048395">
    <property type="entry name" value="Glyco_hydro_31_C"/>
</dbReference>
<keyword evidence="6" id="KW-0328">Glycosyltransferase</keyword>
<dbReference type="Pfam" id="PF01055">
    <property type="entry name" value="Glyco_hydro_31_2nd"/>
    <property type="match status" value="1"/>
</dbReference>
<keyword evidence="7" id="KW-1185">Reference proteome</keyword>
<dbReference type="EMBL" id="CAJRAY010000026">
    <property type="protein sequence ID" value="CAG5082593.1"/>
    <property type="molecule type" value="Genomic_DNA"/>
</dbReference>
<dbReference type="SUPFAM" id="SSF74650">
    <property type="entry name" value="Galactose mutarotase-like"/>
    <property type="match status" value="1"/>
</dbReference>
<gene>
    <name evidence="6" type="primary">txxe 935-ctsW</name>
    <name evidence="6" type="ORF">TXXE_06130</name>
</gene>
<dbReference type="SUPFAM" id="SSF48208">
    <property type="entry name" value="Six-hairpin glycosidases"/>
    <property type="match status" value="1"/>
</dbReference>
<dbReference type="SUPFAM" id="SSF51011">
    <property type="entry name" value="Glycosyl hydrolase domain"/>
    <property type="match status" value="1"/>
</dbReference>
<dbReference type="Pfam" id="PF22681">
    <property type="entry name" value="Lmo2446-like_N"/>
    <property type="match status" value="1"/>
</dbReference>
<name>A0ABN7RUZ0_THEXY</name>
<evidence type="ECO:0000256" key="1">
    <source>
        <dbReference type="ARBA" id="ARBA00007806"/>
    </source>
</evidence>
<accession>A0ABN7RUZ0</accession>
<dbReference type="InterPro" id="IPR013780">
    <property type="entry name" value="Glyco_hydro_b"/>
</dbReference>
<dbReference type="RefSeq" id="WP_213483876.1">
    <property type="nucleotide sequence ID" value="NZ_CAJRAY010000026.1"/>
</dbReference>
<dbReference type="GO" id="GO:0016757">
    <property type="term" value="F:glycosyltransferase activity"/>
    <property type="evidence" value="ECO:0007669"/>
    <property type="project" value="UniProtKB-KW"/>
</dbReference>
<dbReference type="InterPro" id="IPR025887">
    <property type="entry name" value="Glyco_hydro_31_N_dom"/>
</dbReference>
<dbReference type="Gene3D" id="2.60.40.10">
    <property type="entry name" value="Immunoglobulins"/>
    <property type="match status" value="1"/>
</dbReference>
<dbReference type="InterPro" id="IPR013783">
    <property type="entry name" value="Ig-like_fold"/>
</dbReference>
<evidence type="ECO:0000313" key="6">
    <source>
        <dbReference type="EMBL" id="CAG5082593.1"/>
    </source>
</evidence>
<organism evidence="6 7">
    <name type="scientific">Thermobacillus xylanilyticus</name>
    <dbReference type="NCBI Taxonomy" id="76633"/>
    <lineage>
        <taxon>Bacteria</taxon>
        <taxon>Bacillati</taxon>
        <taxon>Bacillota</taxon>
        <taxon>Bacilli</taxon>
        <taxon>Bacillales</taxon>
        <taxon>Paenibacillaceae</taxon>
        <taxon>Thermobacillus</taxon>
    </lineage>
</organism>
<evidence type="ECO:0000259" key="5">
    <source>
        <dbReference type="Pfam" id="PF22681"/>
    </source>
</evidence>
<dbReference type="InterPro" id="IPR000322">
    <property type="entry name" value="Glyco_hydro_31_TIM"/>
</dbReference>
<comment type="caution">
    <text evidence="6">The sequence shown here is derived from an EMBL/GenBank/DDBJ whole genome shotgun (WGS) entry which is preliminary data.</text>
</comment>
<dbReference type="PANTHER" id="PTHR43863">
    <property type="entry name" value="HYDROLASE, PUTATIVE (AFU_ORTHOLOGUE AFUA_1G03140)-RELATED"/>
    <property type="match status" value="1"/>
</dbReference>
<dbReference type="InterPro" id="IPR011013">
    <property type="entry name" value="Gal_mutarotase_sf_dom"/>
</dbReference>
<dbReference type="PANTHER" id="PTHR43863:SF2">
    <property type="entry name" value="MALTASE-GLUCOAMYLASE"/>
    <property type="match status" value="1"/>
</dbReference>
<sequence length="1230" mass="137790">MNDVLGQLDAIRARLDELDVRTAAFLCYLDVKMKQRYDECGTYLRRLAVRVEEREDFLESAFWLWALGEYAAASGGADALQEYAGAARKAVAVIGREWNRPHPHWLVPDGRAVYLGNLAIAAGGLRAATLHLQDEEAGRLLRDIREFVFSGMMHQGGVTGVLGSREITGDIGIAAVPFGLFNAGDVVLTGAVDWLEEHLANGGVRFSLHDTRYGGCVRPDLTALLAWYYSERGNLARAAKLLETVRRQQERDGKLAEYDIASAVVPLYARYDLETSGPPRDSDLACIVYEIARINLEQKSASGPAGGRSLRIAHRPAGSRSPYIKEAVERFPRDPEEGDAVTVSVRTEPYRPSQKLVVQLAADGDDWESAASIPMEPGVSEDGLPVWRAELGRFGFGSRVAYRFVATDEQTTAVSEPHAFRVRGWRALEPASLRKREGGAELIFRPLEGSAVYPRIAFTVENGRSLRCVFDVGGELEAADDPAWDGEIVAGNYRLRVDAESGHLVLRDAQGRIVARTYDLDGTAPFEALTDGDGAVHKLRLNLRLEPDERMYGTGERYADLEYAGRDVDHYVFNQYRSQGMRTYIPVPLAISSKGYGLYLHTGMYAVFRFGTRLSDRFEAEVDVLPDRPRTELHLFPGAPSDVLQAYTDVTGKPALPPKWAFGPWMSSNNWDSQAVTMEQVEQTVRHRIPATVIVLEQWSDEATFYIFNDCQYEPKPGLDAHRYEDFRFPEWGRWPDPKRMVEDIHAQGIRVLLWQIPVIKFMEGLPHAQRDEDEKTALEHGLVVRRADGEPYRIPPYEWFKDSLVPDFTNPLTRKWWFGKRRYLIEDIGVDGFKTDGGECIYGDVVFHDGRSGLEMRNLYPNEYVGAYYDFARELTGGDAVTFSRAGYSGAQNYPLHWAGDERSTFEAFRSSVIAGLASGMSGLPFWGWDLAGFHGDIPTAELYVRSAQMAAFCPVMQYHAESKGEFNQDRTPWNVAERTGKPWVLTLYKRYADLRMNLLAYIYDQAIKTSRTGIPLMRAMALAYPDDPRCARLKEQYMFGDALLVAPVVEEGRTVKDVYLPAGLWLPLFGGDSVLGGRMVRVEAAIEDIPVFQRQDSVVAWNLPEDYALPGDVGNRVDGYVNLTFSLFVRERLDETFEDDLGSRVRIQAERTPDGLHVRLDGRCAAPAVTIVVRDVPGVRSVTDGASRDLRRVEVPHVLQPGGYAVQGGDLYIKTDECASEWRIHFAS</sequence>